<reference evidence="1 2" key="1">
    <citation type="submission" date="2019-05" db="EMBL/GenBank/DDBJ databases">
        <title>Emergence of the Ug99 lineage of the wheat stem rust pathogen through somatic hybridization.</title>
        <authorList>
            <person name="Li F."/>
            <person name="Upadhyaya N.M."/>
            <person name="Sperschneider J."/>
            <person name="Matny O."/>
            <person name="Nguyen-Phuc H."/>
            <person name="Mago R."/>
            <person name="Raley C."/>
            <person name="Miller M.E."/>
            <person name="Silverstein K.A.T."/>
            <person name="Henningsen E."/>
            <person name="Hirsch C.D."/>
            <person name="Visser B."/>
            <person name="Pretorius Z.A."/>
            <person name="Steffenson B.J."/>
            <person name="Schwessinger B."/>
            <person name="Dodds P.N."/>
            <person name="Figueroa M."/>
        </authorList>
    </citation>
    <scope>NUCLEOTIDE SEQUENCE [LARGE SCALE GENOMIC DNA]</scope>
    <source>
        <strain evidence="1 2">Ug99</strain>
    </source>
</reference>
<sequence>MYCIASSWGPLSSAFYQILSDSTIGRSSTGSIIHPRVIDRILDHLRGELADSFSVLVYHNGGLDPKGSCEAFGQLYRLTQIFCFIPV</sequence>
<accession>A0A5B0R4X9</accession>
<evidence type="ECO:0000313" key="2">
    <source>
        <dbReference type="Proteomes" id="UP000325313"/>
    </source>
</evidence>
<dbReference type="Proteomes" id="UP000325313">
    <property type="component" value="Unassembled WGS sequence"/>
</dbReference>
<evidence type="ECO:0000313" key="1">
    <source>
        <dbReference type="EMBL" id="KAA1120558.1"/>
    </source>
</evidence>
<name>A0A5B0R4X9_PUCGR</name>
<proteinExistence type="predicted"/>
<gene>
    <name evidence="1" type="ORF">PGTUg99_019834</name>
</gene>
<comment type="caution">
    <text evidence="1">The sequence shown here is derived from an EMBL/GenBank/DDBJ whole genome shotgun (WGS) entry which is preliminary data.</text>
</comment>
<dbReference type="AlphaFoldDB" id="A0A5B0R4X9"/>
<dbReference type="EMBL" id="VDEP01000243">
    <property type="protein sequence ID" value="KAA1120558.1"/>
    <property type="molecule type" value="Genomic_DNA"/>
</dbReference>
<organism evidence="1 2">
    <name type="scientific">Puccinia graminis f. sp. tritici</name>
    <dbReference type="NCBI Taxonomy" id="56615"/>
    <lineage>
        <taxon>Eukaryota</taxon>
        <taxon>Fungi</taxon>
        <taxon>Dikarya</taxon>
        <taxon>Basidiomycota</taxon>
        <taxon>Pucciniomycotina</taxon>
        <taxon>Pucciniomycetes</taxon>
        <taxon>Pucciniales</taxon>
        <taxon>Pucciniaceae</taxon>
        <taxon>Puccinia</taxon>
    </lineage>
</organism>
<protein>
    <submittedName>
        <fullName evidence="1">Uncharacterized protein</fullName>
    </submittedName>
</protein>